<evidence type="ECO:0000313" key="1">
    <source>
        <dbReference type="EMBL" id="EPR71549.1"/>
    </source>
</evidence>
<accession>S7WXP8</accession>
<sequence length="39" mass="4284">MILGGVSSAGLGFRTKVAHTIYFINSDLLEFYLKTHLGI</sequence>
<dbReference type="STRING" id="641524.ADICYQ_0217"/>
<organism evidence="1 2">
    <name type="scientific">Cyclobacterium qasimii M12-11B</name>
    <dbReference type="NCBI Taxonomy" id="641524"/>
    <lineage>
        <taxon>Bacteria</taxon>
        <taxon>Pseudomonadati</taxon>
        <taxon>Bacteroidota</taxon>
        <taxon>Cytophagia</taxon>
        <taxon>Cytophagales</taxon>
        <taxon>Cyclobacteriaceae</taxon>
        <taxon>Cyclobacterium</taxon>
    </lineage>
</organism>
<protein>
    <submittedName>
        <fullName evidence="1">Uncharacterized protein</fullName>
    </submittedName>
</protein>
<gene>
    <name evidence="1" type="ORF">ADICYQ_0217</name>
</gene>
<name>S7WXP8_9BACT</name>
<dbReference type="EMBL" id="ATNM01000013">
    <property type="protein sequence ID" value="EPR71549.1"/>
    <property type="molecule type" value="Genomic_DNA"/>
</dbReference>
<dbReference type="AlphaFoldDB" id="S7WXP8"/>
<reference evidence="1 2" key="1">
    <citation type="journal article" date="2013" name="Genome Announc.">
        <title>Draft Genome Sequence of Cyclobacterium qasimii Strain M12-11BT, Isolated from Arctic Marine Sediment.</title>
        <authorList>
            <person name="Shivaji S."/>
            <person name="Ara S."/>
            <person name="Singh A."/>
            <person name="Kumar Pinnaka A."/>
        </authorList>
    </citation>
    <scope>NUCLEOTIDE SEQUENCE [LARGE SCALE GENOMIC DNA]</scope>
    <source>
        <strain evidence="1 2">M12-11B</strain>
    </source>
</reference>
<proteinExistence type="predicted"/>
<evidence type="ECO:0000313" key="2">
    <source>
        <dbReference type="Proteomes" id="UP000014974"/>
    </source>
</evidence>
<comment type="caution">
    <text evidence="1">The sequence shown here is derived from an EMBL/GenBank/DDBJ whole genome shotgun (WGS) entry which is preliminary data.</text>
</comment>
<dbReference type="Proteomes" id="UP000014974">
    <property type="component" value="Unassembled WGS sequence"/>
</dbReference>